<name>A0A0G4FQJ0_9ALVE</name>
<evidence type="ECO:0000256" key="2">
    <source>
        <dbReference type="ARBA" id="ARBA00022771"/>
    </source>
</evidence>
<evidence type="ECO:0000259" key="6">
    <source>
        <dbReference type="PROSITE" id="PS50865"/>
    </source>
</evidence>
<feature type="compositionally biased region" description="Basic and acidic residues" evidence="5">
    <location>
        <begin position="1"/>
        <end position="24"/>
    </location>
</feature>
<evidence type="ECO:0000256" key="4">
    <source>
        <dbReference type="PROSITE-ProRule" id="PRU00134"/>
    </source>
</evidence>
<dbReference type="InterPro" id="IPR002893">
    <property type="entry name" value="Znf_MYND"/>
</dbReference>
<dbReference type="GO" id="GO:0005634">
    <property type="term" value="C:nucleus"/>
    <property type="evidence" value="ECO:0007669"/>
    <property type="project" value="TreeGrafter"/>
</dbReference>
<evidence type="ECO:0000256" key="1">
    <source>
        <dbReference type="ARBA" id="ARBA00022723"/>
    </source>
</evidence>
<evidence type="ECO:0000313" key="7">
    <source>
        <dbReference type="EMBL" id="CEM16703.1"/>
    </source>
</evidence>
<evidence type="ECO:0000256" key="3">
    <source>
        <dbReference type="ARBA" id="ARBA00022833"/>
    </source>
</evidence>
<organism evidence="7">
    <name type="scientific">Chromera velia CCMP2878</name>
    <dbReference type="NCBI Taxonomy" id="1169474"/>
    <lineage>
        <taxon>Eukaryota</taxon>
        <taxon>Sar</taxon>
        <taxon>Alveolata</taxon>
        <taxon>Colpodellida</taxon>
        <taxon>Chromeraceae</taxon>
        <taxon>Chromera</taxon>
    </lineage>
</organism>
<gene>
    <name evidence="7" type="ORF">Cvel_456</name>
</gene>
<reference evidence="7" key="1">
    <citation type="submission" date="2014-11" db="EMBL/GenBank/DDBJ databases">
        <authorList>
            <person name="Otto D Thomas"/>
            <person name="Naeem Raeece"/>
        </authorList>
    </citation>
    <scope>NUCLEOTIDE SEQUENCE</scope>
</reference>
<dbReference type="Gene3D" id="6.10.140.2220">
    <property type="match status" value="1"/>
</dbReference>
<feature type="domain" description="MYND-type" evidence="6">
    <location>
        <begin position="658"/>
        <end position="698"/>
    </location>
</feature>
<dbReference type="PANTHER" id="PTHR10237:SF14">
    <property type="entry name" value="MYND-TYPE DOMAIN-CONTAINING PROTEIN"/>
    <property type="match status" value="1"/>
</dbReference>
<feature type="region of interest" description="Disordered" evidence="5">
    <location>
        <begin position="695"/>
        <end position="731"/>
    </location>
</feature>
<dbReference type="GO" id="GO:0008270">
    <property type="term" value="F:zinc ion binding"/>
    <property type="evidence" value="ECO:0007669"/>
    <property type="project" value="UniProtKB-KW"/>
</dbReference>
<keyword evidence="2 4" id="KW-0863">Zinc-finger</keyword>
<dbReference type="SUPFAM" id="SSF144232">
    <property type="entry name" value="HIT/MYND zinc finger-like"/>
    <property type="match status" value="1"/>
</dbReference>
<dbReference type="PANTHER" id="PTHR10237">
    <property type="entry name" value="DEFORMED EPIDERMAL AUTOREGULATORY FACTOR 1 HOMOLOG SUPPRESSIN"/>
    <property type="match status" value="1"/>
</dbReference>
<dbReference type="GO" id="GO:0000981">
    <property type="term" value="F:DNA-binding transcription factor activity, RNA polymerase II-specific"/>
    <property type="evidence" value="ECO:0007669"/>
    <property type="project" value="TreeGrafter"/>
</dbReference>
<feature type="region of interest" description="Disordered" evidence="5">
    <location>
        <begin position="521"/>
        <end position="545"/>
    </location>
</feature>
<dbReference type="InterPro" id="IPR024119">
    <property type="entry name" value="TF_DEAF-1"/>
</dbReference>
<proteinExistence type="predicted"/>
<keyword evidence="1" id="KW-0479">Metal-binding</keyword>
<dbReference type="PROSITE" id="PS01360">
    <property type="entry name" value="ZF_MYND_1"/>
    <property type="match status" value="1"/>
</dbReference>
<evidence type="ECO:0000256" key="5">
    <source>
        <dbReference type="SAM" id="MobiDB-lite"/>
    </source>
</evidence>
<dbReference type="EMBL" id="CDMZ01000551">
    <property type="protein sequence ID" value="CEM16703.1"/>
    <property type="molecule type" value="Genomic_DNA"/>
</dbReference>
<accession>A0A0G4FQJ0</accession>
<sequence length="731" mass="81097">MGSELTKEQKNETAEELLEPHEAGTRSVSSDPKVLLREGLLYAGDGYLRTASRLFERLLREHPQADETTEARKALARARLARGWMLRWHEDERPFMQLGNRLIKQATAAFEKVQPRDLQTAVELAEAYTSLHFQKAGEAAALLEEALKAAIETEMDTALLRRAREARDRCARIAERWAVAPTSSAHDVLIRLLSLFSSLQPAAFQYDSRTCLDADVKHGMCNLGGMSDFVSILGTALGQVPSSKVGGVRWAPRAPSEDELREAGALLHKLVLLVRQCYRCPDVESFNKNFWLTFLPDRLSHLAALIHCKELESDFLRPLLMGNEDQVLDLVAESCTDGHLRYCVRIDRPEEEQKMQIEDAETYPPTHPFKGLRAFVQCSGDKTPYIIGHFALYAAMKVAASGSKRHGAAAVRRLVSLDSDWRSCECGGSVLVLSCFGASGAAGFGRGFDRRIAERFIANRGARSILNSALLDSVGRISNSRFLGTLPVEMWGRMDREEVKDLLELVGVYVSGVCGTEWDEEAMKTDASGGSEHERRSERKPSEHMSTFIRNLCENGNVKEDLVRKMANFKKEGRGDGRQTTSPVWLYVLKQLVRLREKRGGGIEGEGNPVGSIIASALLQWQAEKHDKKEPYKWAAKSEAGREVLSSFAPSKPVVKSCATCGKDATRVLVKDCVRCKRVSYCGKECQKLHWKQHKRECVPAETPSETQTGEAAEQTQQAGAASATAASSSR</sequence>
<dbReference type="Pfam" id="PF01753">
    <property type="entry name" value="zf-MYND"/>
    <property type="match status" value="1"/>
</dbReference>
<protein>
    <recommendedName>
        <fullName evidence="6">MYND-type domain-containing protein</fullName>
    </recommendedName>
</protein>
<feature type="compositionally biased region" description="Basic and acidic residues" evidence="5">
    <location>
        <begin position="531"/>
        <end position="543"/>
    </location>
</feature>
<dbReference type="PROSITE" id="PS50865">
    <property type="entry name" value="ZF_MYND_2"/>
    <property type="match status" value="1"/>
</dbReference>
<dbReference type="VEuPathDB" id="CryptoDB:Cvel_456"/>
<dbReference type="AlphaFoldDB" id="A0A0G4FQJ0"/>
<keyword evidence="3" id="KW-0862">Zinc</keyword>
<feature type="region of interest" description="Disordered" evidence="5">
    <location>
        <begin position="1"/>
        <end position="30"/>
    </location>
</feature>
<feature type="compositionally biased region" description="Low complexity" evidence="5">
    <location>
        <begin position="705"/>
        <end position="731"/>
    </location>
</feature>